<dbReference type="SUPFAM" id="SSF54593">
    <property type="entry name" value="Glyoxalase/Bleomycin resistance protein/Dihydroxybiphenyl dioxygenase"/>
    <property type="match status" value="1"/>
</dbReference>
<dbReference type="Proteomes" id="UP000294853">
    <property type="component" value="Chromosome"/>
</dbReference>
<organism evidence="2 3">
    <name type="scientific">Nocardioides seonyuensis</name>
    <dbReference type="NCBI Taxonomy" id="2518371"/>
    <lineage>
        <taxon>Bacteria</taxon>
        <taxon>Bacillati</taxon>
        <taxon>Actinomycetota</taxon>
        <taxon>Actinomycetes</taxon>
        <taxon>Propionibacteriales</taxon>
        <taxon>Nocardioidaceae</taxon>
        <taxon>Nocardioides</taxon>
    </lineage>
</organism>
<reference evidence="2 3" key="1">
    <citation type="submission" date="2019-03" db="EMBL/GenBank/DDBJ databases">
        <title>Three New Species of Nocardioides, Nocardioides euryhalodurans sp. nov., Nocardioides seonyuensis sp. nov. and Nocardioides eburneoflavus sp. nov. Iolated from Soil.</title>
        <authorList>
            <person name="Roh S.G."/>
            <person name="Lee C."/>
            <person name="Kim M.-K."/>
            <person name="Kim S.B."/>
        </authorList>
    </citation>
    <scope>NUCLEOTIDE SEQUENCE [LARGE SCALE GENOMIC DNA]</scope>
    <source>
        <strain evidence="2 3">MMS17-SY207-3</strain>
    </source>
</reference>
<dbReference type="InterPro" id="IPR029068">
    <property type="entry name" value="Glyas_Bleomycin-R_OHBP_Dase"/>
</dbReference>
<keyword evidence="3" id="KW-1185">Reference proteome</keyword>
<dbReference type="Pfam" id="PF18029">
    <property type="entry name" value="Glyoxalase_6"/>
    <property type="match status" value="1"/>
</dbReference>
<dbReference type="OrthoDB" id="1645442at2"/>
<name>A0A4P7IBS3_9ACTN</name>
<dbReference type="RefSeq" id="WP_135266469.1">
    <property type="nucleotide sequence ID" value="NZ_CP038436.1"/>
</dbReference>
<feature type="domain" description="VOC" evidence="1">
    <location>
        <begin position="3"/>
        <end position="120"/>
    </location>
</feature>
<protein>
    <submittedName>
        <fullName evidence="2">VOC family protein</fullName>
    </submittedName>
</protein>
<dbReference type="PROSITE" id="PS51819">
    <property type="entry name" value="VOC"/>
    <property type="match status" value="1"/>
</dbReference>
<dbReference type="InterPro" id="IPR037523">
    <property type="entry name" value="VOC_core"/>
</dbReference>
<evidence type="ECO:0000313" key="2">
    <source>
        <dbReference type="EMBL" id="QBX54496.1"/>
    </source>
</evidence>
<proteinExistence type="predicted"/>
<gene>
    <name evidence="2" type="ORF">EXE58_02770</name>
</gene>
<dbReference type="InterPro" id="IPR041581">
    <property type="entry name" value="Glyoxalase_6"/>
</dbReference>
<dbReference type="PANTHER" id="PTHR35908">
    <property type="entry name" value="HYPOTHETICAL FUSION PROTEIN"/>
    <property type="match status" value="1"/>
</dbReference>
<evidence type="ECO:0000313" key="3">
    <source>
        <dbReference type="Proteomes" id="UP000294853"/>
    </source>
</evidence>
<dbReference type="PANTHER" id="PTHR35908:SF1">
    <property type="entry name" value="CONSERVED PROTEIN"/>
    <property type="match status" value="1"/>
</dbReference>
<accession>A0A4P7IBS3</accession>
<dbReference type="AlphaFoldDB" id="A0A4P7IBS3"/>
<evidence type="ECO:0000259" key="1">
    <source>
        <dbReference type="PROSITE" id="PS51819"/>
    </source>
</evidence>
<dbReference type="Gene3D" id="3.10.180.10">
    <property type="entry name" value="2,3-Dihydroxybiphenyl 1,2-Dioxygenase, domain 1"/>
    <property type="match status" value="1"/>
</dbReference>
<dbReference type="KEGG" id="nsn:EXE58_02770"/>
<sequence>MLRLTDFIIDCPEPMELAEFYSAVTGRPVKEGSDDSWAGIQCGEVELAFIRVDDYRAPQWPGSEHPKQFHLDFEVDDVEAEQDRVLALGATLLQDSISSDGYGWRVYADPIGHPFCLCRNKGVTWTDDGPVWPTRG</sequence>
<dbReference type="EMBL" id="CP038436">
    <property type="protein sequence ID" value="QBX54496.1"/>
    <property type="molecule type" value="Genomic_DNA"/>
</dbReference>